<dbReference type="Pfam" id="PF08279">
    <property type="entry name" value="HTH_11"/>
    <property type="match status" value="1"/>
</dbReference>
<evidence type="ECO:0000256" key="3">
    <source>
        <dbReference type="ARBA" id="ARBA00022840"/>
    </source>
</evidence>
<dbReference type="Gene3D" id="3.30.930.10">
    <property type="entry name" value="Bira Bifunctional Protein, Domain 2"/>
    <property type="match status" value="1"/>
</dbReference>
<accession>A0ABT1P202</accession>
<proteinExistence type="inferred from homology"/>
<keyword evidence="4 6" id="KW-0092">Biotin</keyword>
<evidence type="ECO:0000256" key="1">
    <source>
        <dbReference type="ARBA" id="ARBA00022598"/>
    </source>
</evidence>
<dbReference type="Pfam" id="PF03099">
    <property type="entry name" value="BPL_LplA_LipB"/>
    <property type="match status" value="1"/>
</dbReference>
<keyword evidence="3 6" id="KW-0067">ATP-binding</keyword>
<dbReference type="InterPro" id="IPR003142">
    <property type="entry name" value="BPL_C"/>
</dbReference>
<dbReference type="InterPro" id="IPR013196">
    <property type="entry name" value="HTH_11"/>
</dbReference>
<dbReference type="SUPFAM" id="SSF50037">
    <property type="entry name" value="C-terminal domain of transcriptional repressors"/>
    <property type="match status" value="1"/>
</dbReference>
<dbReference type="InterPro" id="IPR004143">
    <property type="entry name" value="BPL_LPL_catalytic"/>
</dbReference>
<keyword evidence="6" id="KW-0238">DNA-binding</keyword>
<evidence type="ECO:0000256" key="5">
    <source>
        <dbReference type="ARBA" id="ARBA00047846"/>
    </source>
</evidence>
<dbReference type="CDD" id="cd16442">
    <property type="entry name" value="BPL"/>
    <property type="match status" value="1"/>
</dbReference>
<keyword evidence="6" id="KW-0678">Repressor</keyword>
<dbReference type="PANTHER" id="PTHR12835">
    <property type="entry name" value="BIOTIN PROTEIN LIGASE"/>
    <property type="match status" value="1"/>
</dbReference>
<dbReference type="Proteomes" id="UP001205566">
    <property type="component" value="Unassembled WGS sequence"/>
</dbReference>
<dbReference type="NCBIfam" id="NF008847">
    <property type="entry name" value="PRK11886.1-2"/>
    <property type="match status" value="1"/>
</dbReference>
<dbReference type="SUPFAM" id="SSF46785">
    <property type="entry name" value="Winged helix' DNA-binding domain"/>
    <property type="match status" value="1"/>
</dbReference>
<feature type="binding site" evidence="6">
    <location>
        <begin position="140"/>
        <end position="142"/>
    </location>
    <ligand>
        <name>biotin</name>
        <dbReference type="ChEBI" id="CHEBI:57586"/>
    </ligand>
</feature>
<dbReference type="InterPro" id="IPR036388">
    <property type="entry name" value="WH-like_DNA-bd_sf"/>
</dbReference>
<sequence>MPRRFGLPGDIPLSLQQHATLGALRPLLEQLADGEVHSGEALGEVLGVSRAAVWKQLQKLEAFGLQIESVKGRGYRLPGGLDLLDPAQIRAALAPVAVEQLAQLSVCDQLDSTNAQVLSALDSGQGHGLVVLAEQQTAGRGRRGRQWLSPFAAGVSLSIGWQFSGGVQRLEGLSLAVGVALARALARFDVPDVRLKWPNDVWCRGRKLAGVLLELNGDLTDRCGVVVGVGLNIRMPESATEAIGQPWIDLDRVRPGISRNHLVAAMLDELVPMLAAYPETGFAPWRSPWMALDQFADAEVCVHAAQQRWCGVARGVDNSGALLLEIDGQPRVFHGGEVSLRPVSGGACGGEKL</sequence>
<organism evidence="8 9">
    <name type="scientific">Microbulbifer elongatus</name>
    <dbReference type="NCBI Taxonomy" id="86173"/>
    <lineage>
        <taxon>Bacteria</taxon>
        <taxon>Pseudomonadati</taxon>
        <taxon>Pseudomonadota</taxon>
        <taxon>Gammaproteobacteria</taxon>
        <taxon>Cellvibrionales</taxon>
        <taxon>Microbulbiferaceae</taxon>
        <taxon>Microbulbifer</taxon>
    </lineage>
</organism>
<feature type="binding site" evidence="6">
    <location>
        <position position="136"/>
    </location>
    <ligand>
        <name>biotin</name>
        <dbReference type="ChEBI" id="CHEBI:57586"/>
    </ligand>
</feature>
<dbReference type="CDD" id="cd00090">
    <property type="entry name" value="HTH_ARSR"/>
    <property type="match status" value="1"/>
</dbReference>
<feature type="binding site" evidence="6">
    <location>
        <position position="207"/>
    </location>
    <ligand>
        <name>biotin</name>
        <dbReference type="ChEBI" id="CHEBI:57586"/>
    </ligand>
</feature>
<dbReference type="InterPro" id="IPR036390">
    <property type="entry name" value="WH_DNA-bd_sf"/>
</dbReference>
<dbReference type="EMBL" id="JACASI010000032">
    <property type="protein sequence ID" value="MCQ3830153.1"/>
    <property type="molecule type" value="Genomic_DNA"/>
</dbReference>
<dbReference type="InterPro" id="IPR045864">
    <property type="entry name" value="aa-tRNA-synth_II/BPL/LPL"/>
</dbReference>
<dbReference type="InterPro" id="IPR004408">
    <property type="entry name" value="Biotin_CoA_COase_ligase"/>
</dbReference>
<comment type="similarity">
    <text evidence="6">Belongs to the biotin--protein ligase family.</text>
</comment>
<comment type="function">
    <text evidence="6">Acts both as a biotin--[acetyl-CoA-carboxylase] ligase and a biotin-operon repressor. In the presence of ATP, BirA activates biotin to form the BirA-biotinyl-5'-adenylate (BirA-bio-5'-AMP or holoBirA) complex. HoloBirA can either transfer the biotinyl moiety to the biotin carboxyl carrier protein (BCCP) subunit of acetyl-CoA carboxylase, or bind to the biotin operator site and inhibit transcription of the operon.</text>
</comment>
<dbReference type="NCBIfam" id="NF008848">
    <property type="entry name" value="PRK11886.1-3"/>
    <property type="match status" value="1"/>
</dbReference>
<protein>
    <recommendedName>
        <fullName evidence="6">Bifunctional ligase/repressor BirA</fullName>
    </recommendedName>
    <alternativeName>
        <fullName evidence="6">Biotin operon repressor</fullName>
    </alternativeName>
    <alternativeName>
        <fullName evidence="6">Biotin--[acetyl-CoA-carboxylase] ligase</fullName>
        <ecNumber evidence="6">6.3.4.15</ecNumber>
    </alternativeName>
    <alternativeName>
        <fullName evidence="6">Biotin--protein ligase</fullName>
    </alternativeName>
    <alternativeName>
        <fullName evidence="6">Biotin-[acetyl-CoA carboxylase] synthetase</fullName>
    </alternativeName>
</protein>
<feature type="DNA-binding region" description="H-T-H motif" evidence="6">
    <location>
        <begin position="39"/>
        <end position="58"/>
    </location>
</feature>
<evidence type="ECO:0000313" key="8">
    <source>
        <dbReference type="EMBL" id="MCQ3830153.1"/>
    </source>
</evidence>
<gene>
    <name evidence="6 8" type="primary">birA</name>
    <name evidence="8" type="ORF">HXX02_11915</name>
</gene>
<feature type="domain" description="BPL/LPL catalytic" evidence="7">
    <location>
        <begin position="103"/>
        <end position="278"/>
    </location>
</feature>
<dbReference type="InterPro" id="IPR008988">
    <property type="entry name" value="Transcriptional_repressor_C"/>
</dbReference>
<keyword evidence="1 6" id="KW-0436">Ligase</keyword>
<dbReference type="HAMAP" id="MF_00978">
    <property type="entry name" value="Bifunct_BirA"/>
    <property type="match status" value="1"/>
</dbReference>
<dbReference type="PROSITE" id="PS51733">
    <property type="entry name" value="BPL_LPL_CATALYTIC"/>
    <property type="match status" value="1"/>
</dbReference>
<keyword evidence="9" id="KW-1185">Reference proteome</keyword>
<dbReference type="Gene3D" id="1.10.10.10">
    <property type="entry name" value="Winged helix-like DNA-binding domain superfamily/Winged helix DNA-binding domain"/>
    <property type="match status" value="1"/>
</dbReference>
<evidence type="ECO:0000313" key="9">
    <source>
        <dbReference type="Proteomes" id="UP001205566"/>
    </source>
</evidence>
<dbReference type="GO" id="GO:0004077">
    <property type="term" value="F:biotin--[biotin carboxyl-carrier protein] ligase activity"/>
    <property type="evidence" value="ECO:0007669"/>
    <property type="project" value="UniProtKB-EC"/>
</dbReference>
<comment type="caution">
    <text evidence="8">The sequence shown here is derived from an EMBL/GenBank/DDBJ whole genome shotgun (WGS) entry which is preliminary data.</text>
</comment>
<name>A0ABT1P202_9GAMM</name>
<dbReference type="PANTHER" id="PTHR12835:SF5">
    <property type="entry name" value="BIOTIN--PROTEIN LIGASE"/>
    <property type="match status" value="1"/>
</dbReference>
<evidence type="ECO:0000259" key="7">
    <source>
        <dbReference type="PROSITE" id="PS51733"/>
    </source>
</evidence>
<keyword evidence="2 6" id="KW-0547">Nucleotide-binding</keyword>
<dbReference type="SUPFAM" id="SSF55681">
    <property type="entry name" value="Class II aaRS and biotin synthetases"/>
    <property type="match status" value="1"/>
</dbReference>
<evidence type="ECO:0000256" key="6">
    <source>
        <dbReference type="HAMAP-Rule" id="MF_00978"/>
    </source>
</evidence>
<comment type="catalytic activity">
    <reaction evidence="5 6">
        <text>biotin + L-lysyl-[protein] + ATP = N(6)-biotinyl-L-lysyl-[protein] + AMP + diphosphate + H(+)</text>
        <dbReference type="Rhea" id="RHEA:11756"/>
        <dbReference type="Rhea" id="RHEA-COMP:9752"/>
        <dbReference type="Rhea" id="RHEA-COMP:10505"/>
        <dbReference type="ChEBI" id="CHEBI:15378"/>
        <dbReference type="ChEBI" id="CHEBI:29969"/>
        <dbReference type="ChEBI" id="CHEBI:30616"/>
        <dbReference type="ChEBI" id="CHEBI:33019"/>
        <dbReference type="ChEBI" id="CHEBI:57586"/>
        <dbReference type="ChEBI" id="CHEBI:83144"/>
        <dbReference type="ChEBI" id="CHEBI:456215"/>
        <dbReference type="EC" id="6.3.4.15"/>
    </reaction>
</comment>
<dbReference type="InterPro" id="IPR011991">
    <property type="entry name" value="ArsR-like_HTH"/>
</dbReference>
<dbReference type="EC" id="6.3.4.15" evidence="6"/>
<evidence type="ECO:0000256" key="2">
    <source>
        <dbReference type="ARBA" id="ARBA00022741"/>
    </source>
</evidence>
<evidence type="ECO:0000256" key="4">
    <source>
        <dbReference type="ARBA" id="ARBA00023267"/>
    </source>
</evidence>
<keyword evidence="6" id="KW-0804">Transcription</keyword>
<keyword evidence="6" id="KW-0805">Transcription regulation</keyword>
<reference evidence="8" key="1">
    <citation type="thesis" date="2020" institute="Technische Universitat Dresden" country="Dresden, Germany">
        <title>The Agarolytic System of Microbulbifer elongatus PORT2, Isolated from Batu Karas, Pangandaran West Java Indonesia.</title>
        <authorList>
            <person name="Anggraeni S.R."/>
        </authorList>
    </citation>
    <scope>NUCLEOTIDE SEQUENCE</scope>
    <source>
        <strain evidence="8">PORT2</strain>
    </source>
</reference>
<dbReference type="Pfam" id="PF02237">
    <property type="entry name" value="BPL_C"/>
    <property type="match status" value="1"/>
</dbReference>
<dbReference type="InterPro" id="IPR030855">
    <property type="entry name" value="Bifunct_BirA"/>
</dbReference>
<feature type="binding site" evidence="6">
    <location>
        <begin position="112"/>
        <end position="114"/>
    </location>
    <ligand>
        <name>biotin</name>
        <dbReference type="ChEBI" id="CHEBI:57586"/>
    </ligand>
</feature>
<dbReference type="NCBIfam" id="TIGR00121">
    <property type="entry name" value="birA_ligase"/>
    <property type="match status" value="1"/>
</dbReference>
<dbReference type="Gene3D" id="2.30.30.100">
    <property type="match status" value="1"/>
</dbReference>